<evidence type="ECO:0000256" key="4">
    <source>
        <dbReference type="ARBA" id="ARBA00022692"/>
    </source>
</evidence>
<dbReference type="Pfam" id="PF00001">
    <property type="entry name" value="7tm_1"/>
    <property type="match status" value="1"/>
</dbReference>
<dbReference type="Proteomes" id="UP000466442">
    <property type="component" value="Linkage Group LG12"/>
</dbReference>
<proteinExistence type="inferred from homology"/>
<keyword evidence="4 10" id="KW-0812">Transmembrane</keyword>
<dbReference type="InterPro" id="IPR050569">
    <property type="entry name" value="TAAR"/>
</dbReference>
<evidence type="ECO:0000256" key="6">
    <source>
        <dbReference type="ARBA" id="ARBA00023040"/>
    </source>
</evidence>
<evidence type="ECO:0000256" key="2">
    <source>
        <dbReference type="ARBA" id="ARBA00010663"/>
    </source>
</evidence>
<accession>A0A8S9X149</accession>
<evidence type="ECO:0000256" key="8">
    <source>
        <dbReference type="ARBA" id="ARBA00023170"/>
    </source>
</evidence>
<dbReference type="Gene3D" id="1.20.1070.10">
    <property type="entry name" value="Rhodopsin 7-helix transmembrane proteins"/>
    <property type="match status" value="1"/>
</dbReference>
<dbReference type="CDD" id="cd00637">
    <property type="entry name" value="7tm_classA_rhodopsin-like"/>
    <property type="match status" value="1"/>
</dbReference>
<organism evidence="12 13">
    <name type="scientific">Apolygus lucorum</name>
    <name type="common">Small green plant bug</name>
    <name type="synonym">Lygocoris lucorum</name>
    <dbReference type="NCBI Taxonomy" id="248454"/>
    <lineage>
        <taxon>Eukaryota</taxon>
        <taxon>Metazoa</taxon>
        <taxon>Ecdysozoa</taxon>
        <taxon>Arthropoda</taxon>
        <taxon>Hexapoda</taxon>
        <taxon>Insecta</taxon>
        <taxon>Pterygota</taxon>
        <taxon>Neoptera</taxon>
        <taxon>Paraneoptera</taxon>
        <taxon>Hemiptera</taxon>
        <taxon>Heteroptera</taxon>
        <taxon>Panheteroptera</taxon>
        <taxon>Cimicomorpha</taxon>
        <taxon>Miridae</taxon>
        <taxon>Mirini</taxon>
        <taxon>Apolygus</taxon>
    </lineage>
</organism>
<keyword evidence="7 10" id="KW-0472">Membrane</keyword>
<sequence>MYAMDGNDTTGTAVEPTSWVDFYYNMTSFPVLLNYTMSTTLSPADSELKLAQQALYPPMVSLLVLLCFVAVAVNVVVLVSVCWIRRPLSPTLQFSLSLAGADMYTSTLLATNLVVNSLTVIFPKDAPEDVDVQNTCFRLFFEMLRMGGIYTTLAHLLALAFNHYLGITKPLQYPSILTNRNIVFICILLWIAPPGGLVFYSWLLEDDGFSTKDEGCASKFLFQAAFRRAASSVFFTSTTLIFLIYLHIFFLVKRHQANRNRFRRVGSTYSRTNSQ</sequence>
<dbReference type="PANTHER" id="PTHR24249">
    <property type="entry name" value="HISTAMINE RECEPTOR-RELATED G-PROTEIN COUPLED RECEPTOR"/>
    <property type="match status" value="1"/>
</dbReference>
<keyword evidence="13" id="KW-1185">Reference proteome</keyword>
<keyword evidence="5 10" id="KW-1133">Transmembrane helix</keyword>
<evidence type="ECO:0000256" key="10">
    <source>
        <dbReference type="SAM" id="Phobius"/>
    </source>
</evidence>
<gene>
    <name evidence="12" type="ORF">GE061_004438</name>
</gene>
<keyword evidence="3" id="KW-1003">Cell membrane</keyword>
<protein>
    <recommendedName>
        <fullName evidence="11">G-protein coupled receptors family 1 profile domain-containing protein</fullName>
    </recommendedName>
</protein>
<feature type="domain" description="G-protein coupled receptors family 1 profile" evidence="11">
    <location>
        <begin position="73"/>
        <end position="275"/>
    </location>
</feature>
<comment type="subcellular location">
    <subcellularLocation>
        <location evidence="1">Cell membrane</location>
        <topology evidence="1">Multi-pass membrane protein</topology>
    </subcellularLocation>
</comment>
<dbReference type="AlphaFoldDB" id="A0A8S9X149"/>
<keyword evidence="9" id="KW-0807">Transducer</keyword>
<keyword evidence="8" id="KW-0675">Receptor</keyword>
<dbReference type="EMBL" id="WIXP02000012">
    <property type="protein sequence ID" value="KAF6202041.1"/>
    <property type="molecule type" value="Genomic_DNA"/>
</dbReference>
<feature type="transmembrane region" description="Helical" evidence="10">
    <location>
        <begin position="229"/>
        <end position="252"/>
    </location>
</feature>
<dbReference type="InterPro" id="IPR000276">
    <property type="entry name" value="GPCR_Rhodpsn"/>
</dbReference>
<comment type="caution">
    <text evidence="12">The sequence shown here is derived from an EMBL/GenBank/DDBJ whole genome shotgun (WGS) entry which is preliminary data.</text>
</comment>
<evidence type="ECO:0000313" key="12">
    <source>
        <dbReference type="EMBL" id="KAF6202041.1"/>
    </source>
</evidence>
<feature type="transmembrane region" description="Helical" evidence="10">
    <location>
        <begin position="182"/>
        <end position="203"/>
    </location>
</feature>
<evidence type="ECO:0000256" key="5">
    <source>
        <dbReference type="ARBA" id="ARBA00022989"/>
    </source>
</evidence>
<evidence type="ECO:0000256" key="3">
    <source>
        <dbReference type="ARBA" id="ARBA00022475"/>
    </source>
</evidence>
<evidence type="ECO:0000256" key="7">
    <source>
        <dbReference type="ARBA" id="ARBA00023136"/>
    </source>
</evidence>
<feature type="transmembrane region" description="Helical" evidence="10">
    <location>
        <begin position="143"/>
        <end position="161"/>
    </location>
</feature>
<dbReference type="PROSITE" id="PS50262">
    <property type="entry name" value="G_PROTEIN_RECEP_F1_2"/>
    <property type="match status" value="1"/>
</dbReference>
<comment type="similarity">
    <text evidence="2">Belongs to the G-protein coupled receptor 1 family.</text>
</comment>
<dbReference type="GO" id="GO:0005886">
    <property type="term" value="C:plasma membrane"/>
    <property type="evidence" value="ECO:0007669"/>
    <property type="project" value="UniProtKB-SubCell"/>
</dbReference>
<evidence type="ECO:0000259" key="11">
    <source>
        <dbReference type="PROSITE" id="PS50262"/>
    </source>
</evidence>
<dbReference type="GO" id="GO:0004930">
    <property type="term" value="F:G protein-coupled receptor activity"/>
    <property type="evidence" value="ECO:0007669"/>
    <property type="project" value="UniProtKB-KW"/>
</dbReference>
<reference evidence="12" key="1">
    <citation type="journal article" date="2021" name="Mol. Ecol. Resour.">
        <title>Apolygus lucorum genome provides insights into omnivorousness and mesophyll feeding.</title>
        <authorList>
            <person name="Liu Y."/>
            <person name="Liu H."/>
            <person name="Wang H."/>
            <person name="Huang T."/>
            <person name="Liu B."/>
            <person name="Yang B."/>
            <person name="Yin L."/>
            <person name="Li B."/>
            <person name="Zhang Y."/>
            <person name="Zhang S."/>
            <person name="Jiang F."/>
            <person name="Zhang X."/>
            <person name="Ren Y."/>
            <person name="Wang B."/>
            <person name="Wang S."/>
            <person name="Lu Y."/>
            <person name="Wu K."/>
            <person name="Fan W."/>
            <person name="Wang G."/>
        </authorList>
    </citation>
    <scope>NUCLEOTIDE SEQUENCE</scope>
    <source>
        <strain evidence="12">12Hb</strain>
    </source>
</reference>
<evidence type="ECO:0000256" key="9">
    <source>
        <dbReference type="ARBA" id="ARBA00023224"/>
    </source>
</evidence>
<feature type="transmembrane region" description="Helical" evidence="10">
    <location>
        <begin position="59"/>
        <end position="84"/>
    </location>
</feature>
<keyword evidence="6" id="KW-0297">G-protein coupled receptor</keyword>
<dbReference type="PANTHER" id="PTHR24249:SF418">
    <property type="entry name" value="G-PROTEIN COUPLED RECEPTORS FAMILY 1 PROFILE DOMAIN-CONTAINING PROTEIN"/>
    <property type="match status" value="1"/>
</dbReference>
<evidence type="ECO:0000256" key="1">
    <source>
        <dbReference type="ARBA" id="ARBA00004651"/>
    </source>
</evidence>
<evidence type="ECO:0000313" key="13">
    <source>
        <dbReference type="Proteomes" id="UP000466442"/>
    </source>
</evidence>
<dbReference type="SUPFAM" id="SSF81321">
    <property type="entry name" value="Family A G protein-coupled receptor-like"/>
    <property type="match status" value="1"/>
</dbReference>
<dbReference type="InterPro" id="IPR017452">
    <property type="entry name" value="GPCR_Rhodpsn_7TM"/>
</dbReference>
<dbReference type="OrthoDB" id="9894375at2759"/>
<name>A0A8S9X149_APOLU</name>